<dbReference type="EC" id="1.7.-.-" evidence="4"/>
<reference evidence="2 5" key="1">
    <citation type="submission" date="2017-04" db="EMBL/GenBank/DDBJ databases">
        <title>Kefir bacterial isolates.</title>
        <authorList>
            <person name="Kim Y."/>
            <person name="Blasche S."/>
            <person name="Patil K.R."/>
        </authorList>
    </citation>
    <scope>NUCLEOTIDE SEQUENCE [LARGE SCALE GENOMIC DNA]</scope>
    <source>
        <strain evidence="2 5">OG2</strain>
    </source>
</reference>
<protein>
    <submittedName>
        <fullName evidence="4">NAD(P)H azoreductase</fullName>
        <ecNumber evidence="4">1.7.-.-</ecNumber>
    </submittedName>
    <submittedName>
        <fullName evidence="3">NmrA family NAD(P)-binding protein</fullName>
    </submittedName>
</protein>
<evidence type="ECO:0000313" key="4">
    <source>
        <dbReference type="EMBL" id="VEW10977.1"/>
    </source>
</evidence>
<dbReference type="InterPro" id="IPR036291">
    <property type="entry name" value="NAD(P)-bd_dom_sf"/>
</dbReference>
<dbReference type="Proteomes" id="UP000386281">
    <property type="component" value="Unassembled WGS sequence"/>
</dbReference>
<dbReference type="Gene3D" id="3.90.25.10">
    <property type="entry name" value="UDP-galactose 4-epimerase, domain 1"/>
    <property type="match status" value="1"/>
</dbReference>
<evidence type="ECO:0000313" key="7">
    <source>
        <dbReference type="Proteomes" id="UP000594979"/>
    </source>
</evidence>
<dbReference type="InterPro" id="IPR051604">
    <property type="entry name" value="Ergot_Alk_Oxidoreductase"/>
</dbReference>
<organism evidence="2 5">
    <name type="scientific">Brevibacterium casei</name>
    <dbReference type="NCBI Taxonomy" id="33889"/>
    <lineage>
        <taxon>Bacteria</taxon>
        <taxon>Bacillati</taxon>
        <taxon>Actinomycetota</taxon>
        <taxon>Actinomycetes</taxon>
        <taxon>Micrococcales</taxon>
        <taxon>Brevibacteriaceae</taxon>
        <taxon>Brevibacterium</taxon>
    </lineage>
</organism>
<evidence type="ECO:0000313" key="5">
    <source>
        <dbReference type="Proteomes" id="UP000216867"/>
    </source>
</evidence>
<dbReference type="GO" id="GO:0016491">
    <property type="term" value="F:oxidoreductase activity"/>
    <property type="evidence" value="ECO:0007669"/>
    <property type="project" value="UniProtKB-KW"/>
</dbReference>
<name>A0A269Z8N3_9MICO</name>
<evidence type="ECO:0000313" key="3">
    <source>
        <dbReference type="EMBL" id="QPS34519.1"/>
    </source>
</evidence>
<dbReference type="EMBL" id="NCWY01000014">
    <property type="protein sequence ID" value="PAK94143.1"/>
    <property type="molecule type" value="Genomic_DNA"/>
</dbReference>
<accession>A0A269Z8N3</accession>
<proteinExistence type="predicted"/>
<sequence>MYVIAGATGRVGSATAGALIAAGAEVRVLVRQDTDAKRWEEAGAEAVVTALDDEEGVAAALGGAAGFFTLLPFDLDADDLDAHADRLIAAIAAAVARAAVPHVVMLSSGGADLTTGTGPITGLHRLEEALRATGTRLTALRSGHFQEKVADVVDLARTTGLYPVFASSAEVPVPMVATRDLGATAARALLEPPETSETVDVIGPARSEQEVAEVLGRGLGRELTVDLVPAPAWAGALTEAGFRPHVAESLAELYRADEAGLLAPRGDRSVTVTTTIEETIAGLLGAGGTDPGAGERS</sequence>
<dbReference type="EMBL" id="CAACXN010000010">
    <property type="protein sequence ID" value="VEW10977.1"/>
    <property type="molecule type" value="Genomic_DNA"/>
</dbReference>
<dbReference type="PANTHER" id="PTHR43162:SF1">
    <property type="entry name" value="PRESTALK A DIFFERENTIATION PROTEIN A"/>
    <property type="match status" value="1"/>
</dbReference>
<evidence type="ECO:0000259" key="1">
    <source>
        <dbReference type="Pfam" id="PF05368"/>
    </source>
</evidence>
<gene>
    <name evidence="4" type="primary">azoB</name>
    <name evidence="2" type="ORF">B8X04_14295</name>
    <name evidence="3" type="ORF">I6G59_04100</name>
    <name evidence="4" type="ORF">NCTC12391_00518</name>
</gene>
<evidence type="ECO:0000313" key="6">
    <source>
        <dbReference type="Proteomes" id="UP000386281"/>
    </source>
</evidence>
<dbReference type="PANTHER" id="PTHR43162">
    <property type="match status" value="1"/>
</dbReference>
<dbReference type="EMBL" id="CP065682">
    <property type="protein sequence ID" value="QPS34519.1"/>
    <property type="molecule type" value="Genomic_DNA"/>
</dbReference>
<dbReference type="KEGG" id="bcau:I6G59_04100"/>
<dbReference type="RefSeq" id="WP_095376625.1">
    <property type="nucleotide sequence ID" value="NZ_CAACXN010000010.1"/>
</dbReference>
<keyword evidence="4" id="KW-0560">Oxidoreductase</keyword>
<evidence type="ECO:0000313" key="2">
    <source>
        <dbReference type="EMBL" id="PAK94143.1"/>
    </source>
</evidence>
<dbReference type="SUPFAM" id="SSF51735">
    <property type="entry name" value="NAD(P)-binding Rossmann-fold domains"/>
    <property type="match status" value="1"/>
</dbReference>
<dbReference type="Pfam" id="PF05368">
    <property type="entry name" value="NmrA"/>
    <property type="match status" value="1"/>
</dbReference>
<dbReference type="Gene3D" id="3.40.50.720">
    <property type="entry name" value="NAD(P)-binding Rossmann-like Domain"/>
    <property type="match status" value="1"/>
</dbReference>
<dbReference type="AlphaFoldDB" id="A0A269Z8N3"/>
<dbReference type="Proteomes" id="UP000216867">
    <property type="component" value="Unassembled WGS sequence"/>
</dbReference>
<feature type="domain" description="NmrA-like" evidence="1">
    <location>
        <begin position="3"/>
        <end position="255"/>
    </location>
</feature>
<reference evidence="3 7" key="3">
    <citation type="submission" date="2020-12" db="EMBL/GenBank/DDBJ databases">
        <title>FDA dAtabase for Regulatory Grade micrObial Sequences (FDA-ARGOS): Supporting development and validation of Infectious Disease Dx tests.</title>
        <authorList>
            <person name="Sproer C."/>
            <person name="Gronow S."/>
            <person name="Severitt S."/>
            <person name="Schroder I."/>
            <person name="Tallon L."/>
            <person name="Sadzewicz L."/>
            <person name="Zhao X."/>
            <person name="Boylan J."/>
            <person name="Ott S."/>
            <person name="Bowen H."/>
            <person name="Vavikolanu K."/>
            <person name="Mehta A."/>
            <person name="Aluvathingal J."/>
            <person name="Nadendla S."/>
            <person name="Lowell S."/>
            <person name="Myers T."/>
            <person name="Yan Y."/>
            <person name="Sichtig H."/>
        </authorList>
    </citation>
    <scope>NUCLEOTIDE SEQUENCE [LARGE SCALE GENOMIC DNA]</scope>
    <source>
        <strain evidence="3 7">FDAARGOS_902</strain>
    </source>
</reference>
<dbReference type="Proteomes" id="UP000594979">
    <property type="component" value="Chromosome"/>
</dbReference>
<dbReference type="InterPro" id="IPR008030">
    <property type="entry name" value="NmrA-like"/>
</dbReference>
<reference evidence="4 6" key="2">
    <citation type="submission" date="2019-02" db="EMBL/GenBank/DDBJ databases">
        <authorList>
            <consortium name="Pathogen Informatics"/>
        </authorList>
    </citation>
    <scope>NUCLEOTIDE SEQUENCE [LARGE SCALE GENOMIC DNA]</scope>
    <source>
        <strain evidence="4 6">3012STDY7078520</strain>
    </source>
</reference>